<dbReference type="AlphaFoldDB" id="A0A5C7AAM3"/>
<dbReference type="InterPro" id="IPR025364">
    <property type="entry name" value="DUF4268"/>
</dbReference>
<dbReference type="Pfam" id="PF07510">
    <property type="entry name" value="GmrSD_C"/>
    <property type="match status" value="1"/>
</dbReference>
<sequence>MKATELQIINFLQAPKVQFVIPIYQRNYDWTISECRELLKDIIQVAEENRASHFIGSIVFIHDGVYSSSNEVKELVIIDGQQRLTTINILYVALYRFAKENGIANDANMVYDMFLTNQYVQKETSKLKLKQTDHNAAAFKAIMHGNEKSYSEYSNVIENYNFFRGEISAENFRTILDGLNRLIFVEVSLERGKDDPQRIFESLNSTGLDLSQSDLIRNFILMDLPPIEQDRIFESIWNPIEENAKDLVKKTSLVSDYIRDYLTLKNKKIPNKNKVYQEFKILFRDKNQDGFHQELEDIKSLSVHYKKLVNPSTVADKQVRKELEYINRLEINVAYPFLLQVFEDLENGLIEIPELVSILKLIQSFSWRRFIVGLPTSGVNKVFMTLYSEIDTEDYVESIEKALMRKGGSSKFPTNDDVRLALKDKDLYNIQPKNRSYFFELLENYNNKEYVDTSNEAITIEHIFPRTPTDDWKAQLTREQFAEFKDKYLNTIANLTLSGNNGALSNKTFQEKKTMNVDGNEQGYFHSRLWLNSYLQKLEEWTVPHLEQRFEIIYERFLKIWKLPEVIVFEDQSDEEQNIFDAEKPTFKKLEYFIFENNKVEEDAIAQMYFYVLRSLFKKNSEVMVSGQDILKITRNQTDFRDAKELDNGWFFESNIDSNSKFSVLKKLLSLFEMEEELIIKYQTGPVNSGEPSRYMFRKKYWQQLLPLLQKINLFQNISATKDHWISSGAGISGIQYTLSITKSCARIELGIITSSKEMNKSYFKRLHSKKSFIEEAFGQPLEWRELPDNKMSMIKVELNGLDFSLENEWEKRNEYFVEMLPKFQKAFDPFVKDLK</sequence>
<evidence type="ECO:0000259" key="1">
    <source>
        <dbReference type="Pfam" id="PF03235"/>
    </source>
</evidence>
<dbReference type="Proteomes" id="UP000321935">
    <property type="component" value="Unassembled WGS sequence"/>
</dbReference>
<dbReference type="Pfam" id="PF03235">
    <property type="entry name" value="GmrSD_N"/>
    <property type="match status" value="1"/>
</dbReference>
<dbReference type="InterPro" id="IPR004919">
    <property type="entry name" value="GmrSD_N"/>
</dbReference>
<comment type="caution">
    <text evidence="4">The sequence shown here is derived from an EMBL/GenBank/DDBJ whole genome shotgun (WGS) entry which is preliminary data.</text>
</comment>
<reference evidence="4 5" key="1">
    <citation type="submission" date="2019-08" db="EMBL/GenBank/DDBJ databases">
        <title>Genomes sequence of Algoriphagus aquimarinus ACAM450.</title>
        <authorList>
            <person name="Bowman J.P."/>
        </authorList>
    </citation>
    <scope>NUCLEOTIDE SEQUENCE [LARGE SCALE GENOMIC DNA]</scope>
    <source>
        <strain evidence="4 5">ACAM 450</strain>
    </source>
</reference>
<protein>
    <submittedName>
        <fullName evidence="4">DUF4268 domain-containing protein</fullName>
    </submittedName>
</protein>
<proteinExistence type="predicted"/>
<dbReference type="InterPro" id="IPR011089">
    <property type="entry name" value="GmrSD_C"/>
</dbReference>
<dbReference type="Pfam" id="PF14088">
    <property type="entry name" value="DUF4268"/>
    <property type="match status" value="1"/>
</dbReference>
<dbReference type="PANTHER" id="PTHR35149">
    <property type="entry name" value="SLL5132 PROTEIN"/>
    <property type="match status" value="1"/>
</dbReference>
<dbReference type="PANTHER" id="PTHR35149:SF2">
    <property type="entry name" value="DUF262 DOMAIN-CONTAINING PROTEIN"/>
    <property type="match status" value="1"/>
</dbReference>
<gene>
    <name evidence="4" type="ORF">ESV85_20910</name>
</gene>
<evidence type="ECO:0000313" key="4">
    <source>
        <dbReference type="EMBL" id="TXE02960.1"/>
    </source>
</evidence>
<name>A0A5C7AAM3_9BACT</name>
<dbReference type="EMBL" id="VORW01000028">
    <property type="protein sequence ID" value="TXE02960.1"/>
    <property type="molecule type" value="Genomic_DNA"/>
</dbReference>
<feature type="domain" description="GmrSD restriction endonucleases C-terminal" evidence="2">
    <location>
        <begin position="413"/>
        <end position="551"/>
    </location>
</feature>
<evidence type="ECO:0000259" key="3">
    <source>
        <dbReference type="Pfam" id="PF14088"/>
    </source>
</evidence>
<evidence type="ECO:0000313" key="5">
    <source>
        <dbReference type="Proteomes" id="UP000321935"/>
    </source>
</evidence>
<feature type="domain" description="DUF4268" evidence="3">
    <location>
        <begin position="697"/>
        <end position="830"/>
    </location>
</feature>
<organism evidence="4 5">
    <name type="scientific">Algoriphagus aquimarinus</name>
    <dbReference type="NCBI Taxonomy" id="237018"/>
    <lineage>
        <taxon>Bacteria</taxon>
        <taxon>Pseudomonadati</taxon>
        <taxon>Bacteroidota</taxon>
        <taxon>Cytophagia</taxon>
        <taxon>Cytophagales</taxon>
        <taxon>Cyclobacteriaceae</taxon>
        <taxon>Algoriphagus</taxon>
    </lineage>
</organism>
<feature type="domain" description="GmrSD restriction endonucleases N-terminal" evidence="1">
    <location>
        <begin position="10"/>
        <end position="220"/>
    </location>
</feature>
<evidence type="ECO:0000259" key="2">
    <source>
        <dbReference type="Pfam" id="PF07510"/>
    </source>
</evidence>
<dbReference type="OrthoDB" id="9798761at2"/>
<accession>A0A5C7AAM3</accession>
<dbReference type="RefSeq" id="WP_146921095.1">
    <property type="nucleotide sequence ID" value="NZ_VORW01000028.1"/>
</dbReference>